<feature type="compositionally biased region" description="Low complexity" evidence="1">
    <location>
        <begin position="1"/>
        <end position="13"/>
    </location>
</feature>
<protein>
    <submittedName>
        <fullName evidence="2">Uncharacterized protein</fullName>
    </submittedName>
</protein>
<organism evidence="2 3">
    <name type="scientific">Sphagnum jensenii</name>
    <dbReference type="NCBI Taxonomy" id="128206"/>
    <lineage>
        <taxon>Eukaryota</taxon>
        <taxon>Viridiplantae</taxon>
        <taxon>Streptophyta</taxon>
        <taxon>Embryophyta</taxon>
        <taxon>Bryophyta</taxon>
        <taxon>Sphagnophytina</taxon>
        <taxon>Sphagnopsida</taxon>
        <taxon>Sphagnales</taxon>
        <taxon>Sphagnaceae</taxon>
        <taxon>Sphagnum</taxon>
    </lineage>
</organism>
<reference evidence="2" key="1">
    <citation type="submission" date="2024-03" db="EMBL/GenBank/DDBJ databases">
        <authorList>
            <consortium name="ELIXIR-Norway"/>
            <consortium name="Elixir Norway"/>
        </authorList>
    </citation>
    <scope>NUCLEOTIDE SEQUENCE</scope>
</reference>
<dbReference type="EMBL" id="OZ023704">
    <property type="protein sequence ID" value="CAK9872516.1"/>
    <property type="molecule type" value="Genomic_DNA"/>
</dbReference>
<feature type="region of interest" description="Disordered" evidence="1">
    <location>
        <begin position="1"/>
        <end position="25"/>
    </location>
</feature>
<evidence type="ECO:0000313" key="3">
    <source>
        <dbReference type="Proteomes" id="UP001497522"/>
    </source>
</evidence>
<sequence>MEGGEQAAATTGGSQSVESERRDEARLHIGSCRALRSCSPPSRESLQRPLPPRLAEGVVVGTGYSG</sequence>
<proteinExistence type="predicted"/>
<keyword evidence="3" id="KW-1185">Reference proteome</keyword>
<evidence type="ECO:0000256" key="1">
    <source>
        <dbReference type="SAM" id="MobiDB-lite"/>
    </source>
</evidence>
<evidence type="ECO:0000313" key="2">
    <source>
        <dbReference type="EMBL" id="CAK9872516.1"/>
    </source>
</evidence>
<gene>
    <name evidence="2" type="ORF">CSSPJE1EN2_LOCUS15086</name>
</gene>
<name>A0ABP1BB71_9BRYO</name>
<dbReference type="Proteomes" id="UP001497522">
    <property type="component" value="Chromosome 3"/>
</dbReference>
<accession>A0ABP1BB71</accession>